<name>A0ABD3PGN2_9STRA</name>
<dbReference type="PANTHER" id="PTHR12486">
    <property type="entry name" value="APRATAXIN-RELATED"/>
    <property type="match status" value="1"/>
</dbReference>
<dbReference type="PANTHER" id="PTHR12486:SF4">
    <property type="entry name" value="APRATAXIN"/>
    <property type="match status" value="1"/>
</dbReference>
<dbReference type="Pfam" id="PF11969">
    <property type="entry name" value="DcpS_C"/>
    <property type="match status" value="1"/>
</dbReference>
<evidence type="ECO:0008006" key="3">
    <source>
        <dbReference type="Google" id="ProtNLM"/>
    </source>
</evidence>
<reference evidence="1 2" key="1">
    <citation type="journal article" date="2020" name="G3 (Bethesda)">
        <title>Improved Reference Genome for Cyclotella cryptica CCMP332, a Model for Cell Wall Morphogenesis, Salinity Adaptation, and Lipid Production in Diatoms (Bacillariophyta).</title>
        <authorList>
            <person name="Roberts W.R."/>
            <person name="Downey K.M."/>
            <person name="Ruck E.C."/>
            <person name="Traller J.C."/>
            <person name="Alverson A.J."/>
        </authorList>
    </citation>
    <scope>NUCLEOTIDE SEQUENCE [LARGE SCALE GENOMIC DNA]</scope>
    <source>
        <strain evidence="1 2">CCMP332</strain>
    </source>
</reference>
<gene>
    <name evidence="1" type="ORF">HJC23_011746</name>
</gene>
<organism evidence="1 2">
    <name type="scientific">Cyclotella cryptica</name>
    <dbReference type="NCBI Taxonomy" id="29204"/>
    <lineage>
        <taxon>Eukaryota</taxon>
        <taxon>Sar</taxon>
        <taxon>Stramenopiles</taxon>
        <taxon>Ochrophyta</taxon>
        <taxon>Bacillariophyta</taxon>
        <taxon>Coscinodiscophyceae</taxon>
        <taxon>Thalassiosirophycidae</taxon>
        <taxon>Stephanodiscales</taxon>
        <taxon>Stephanodiscaceae</taxon>
        <taxon>Cyclotella</taxon>
    </lineage>
</organism>
<dbReference type="EMBL" id="JABMIG020000182">
    <property type="protein sequence ID" value="KAL3787062.1"/>
    <property type="molecule type" value="Genomic_DNA"/>
</dbReference>
<evidence type="ECO:0000313" key="2">
    <source>
        <dbReference type="Proteomes" id="UP001516023"/>
    </source>
</evidence>
<dbReference type="SUPFAM" id="SSF54197">
    <property type="entry name" value="HIT-like"/>
    <property type="match status" value="1"/>
</dbReference>
<protein>
    <recommendedName>
        <fullName evidence="3">HIT domain-containing protein</fullName>
    </recommendedName>
</protein>
<keyword evidence="2" id="KW-1185">Reference proteome</keyword>
<dbReference type="Gene3D" id="3.30.428.10">
    <property type="entry name" value="HIT-like"/>
    <property type="match status" value="1"/>
</dbReference>
<dbReference type="AlphaFoldDB" id="A0ABD3PGN2"/>
<dbReference type="InterPro" id="IPR036265">
    <property type="entry name" value="HIT-like_sf"/>
</dbReference>
<proteinExistence type="predicted"/>
<accession>A0ABD3PGN2</accession>
<dbReference type="Proteomes" id="UP001516023">
    <property type="component" value="Unassembled WGS sequence"/>
</dbReference>
<comment type="caution">
    <text evidence="1">The sequence shown here is derived from an EMBL/GenBank/DDBJ whole genome shotgun (WGS) entry which is preliminary data.</text>
</comment>
<sequence>MDDAFVIVPPLSYRPPNANDFPESSSWRDALFNILSLIETTNDSSRLPIVLFKTDKYVCMYDKFPKAKYHCLLMPRRQRGEETIFNTVETLNDVTPYHSDELREFHILGKNIARRLQESIQNTSDSVQITIKLGYHAIPSLKPLHLHIVSSDLDSSYITRRNHVQSFTSSSFFVTPDALENHLESAFVSLHPPMSLFVDVRMQRAQSILESAPMKCTKCDRVALNVPDWKRHNQYCTAMLKQTRSKGSLNSLLGWCSREYYGVAASRNPNFVKEINHIGFSIFLPQRDLGYYSWGSKHVPYKPLRGIESEDEILRCINVSDKPARLKPIIGQQVEFQSPTQAVIKNTFPYGQIMAAGLYVASMRGIDINATDFCFGGSVLGMLATRNSSGTFIASFIPGTRCILVVNREAYSENLASSGFQFERYATGKDMNDTVDTTTVNHLHTMRVGAKNVLFITEVHAVDETDSPIEIMASDPVIWGLNILLQMISSGSSRICYGQSDGQAIKNISLQSLSSVAQYFLQQQPCADIQTFEQNILSGMRDIAAQLVDGRLYRVNFSLKNIELVPEKDPIQCAVLPRDSVATRLIHSIMKDSAGAFERKRRLSEVDQNKGEC</sequence>
<evidence type="ECO:0000313" key="1">
    <source>
        <dbReference type="EMBL" id="KAL3787062.1"/>
    </source>
</evidence>